<dbReference type="Pfam" id="PF00583">
    <property type="entry name" value="Acetyltransf_1"/>
    <property type="match status" value="1"/>
</dbReference>
<evidence type="ECO:0000313" key="5">
    <source>
        <dbReference type="Proteomes" id="UP000516046"/>
    </source>
</evidence>
<keyword evidence="5" id="KW-1185">Reference proteome</keyword>
<dbReference type="Gene3D" id="3.40.630.30">
    <property type="match status" value="1"/>
</dbReference>
<gene>
    <name evidence="4" type="ORF">H6X83_04335</name>
</gene>
<organism evidence="4 5">
    <name type="scientific">Caproicibacterium amylolyticum</name>
    <dbReference type="NCBI Taxonomy" id="2766537"/>
    <lineage>
        <taxon>Bacteria</taxon>
        <taxon>Bacillati</taxon>
        <taxon>Bacillota</taxon>
        <taxon>Clostridia</taxon>
        <taxon>Eubacteriales</taxon>
        <taxon>Oscillospiraceae</taxon>
        <taxon>Caproicibacterium</taxon>
    </lineage>
</organism>
<name>A0A7G9WJK3_9FIRM</name>
<dbReference type="CDD" id="cd04301">
    <property type="entry name" value="NAT_SF"/>
    <property type="match status" value="1"/>
</dbReference>
<evidence type="ECO:0000256" key="1">
    <source>
        <dbReference type="ARBA" id="ARBA00022679"/>
    </source>
</evidence>
<evidence type="ECO:0000259" key="3">
    <source>
        <dbReference type="PROSITE" id="PS51186"/>
    </source>
</evidence>
<reference evidence="4 5" key="1">
    <citation type="submission" date="2020-08" db="EMBL/GenBank/DDBJ databases">
        <authorList>
            <person name="Ren C."/>
            <person name="Gu Y."/>
            <person name="Xu Y."/>
        </authorList>
    </citation>
    <scope>NUCLEOTIDE SEQUENCE [LARGE SCALE GENOMIC DNA]</scope>
    <source>
        <strain evidence="4 5">LBM18003</strain>
    </source>
</reference>
<dbReference type="GO" id="GO:0008080">
    <property type="term" value="F:N-acetyltransferase activity"/>
    <property type="evidence" value="ECO:0007669"/>
    <property type="project" value="InterPro"/>
</dbReference>
<evidence type="ECO:0000313" key="4">
    <source>
        <dbReference type="EMBL" id="QNO18865.1"/>
    </source>
</evidence>
<dbReference type="InterPro" id="IPR045039">
    <property type="entry name" value="NSI-like"/>
</dbReference>
<dbReference type="PANTHER" id="PTHR43626:SF4">
    <property type="entry name" value="GCN5-RELATED N-ACETYLTRANSFERASE 2, CHLOROPLASTIC"/>
    <property type="match status" value="1"/>
</dbReference>
<keyword evidence="2" id="KW-0012">Acyltransferase</keyword>
<evidence type="ECO:0000256" key="2">
    <source>
        <dbReference type="ARBA" id="ARBA00023315"/>
    </source>
</evidence>
<dbReference type="PROSITE" id="PS51186">
    <property type="entry name" value="GNAT"/>
    <property type="match status" value="1"/>
</dbReference>
<dbReference type="EMBL" id="CP060696">
    <property type="protein sequence ID" value="QNO18865.1"/>
    <property type="molecule type" value="Genomic_DNA"/>
</dbReference>
<dbReference type="SUPFAM" id="SSF55729">
    <property type="entry name" value="Acyl-CoA N-acyltransferases (Nat)"/>
    <property type="match status" value="1"/>
</dbReference>
<dbReference type="GO" id="GO:0005737">
    <property type="term" value="C:cytoplasm"/>
    <property type="evidence" value="ECO:0007669"/>
    <property type="project" value="TreeGrafter"/>
</dbReference>
<keyword evidence="1 4" id="KW-0808">Transferase</keyword>
<sequence length="139" mass="15852">MIIFDENKKYTKEELRRLYASVQWESAQYPESLQKAIAGSDTAFSARQEDGTLVGLVNVLDDGAMTAYIHYLLVDPSVQGQGVGRRLMQLVLEKYKGYYRVLLLAYADKRRFYESCGLTAEANEVPMSCIHVNFEEEHS</sequence>
<dbReference type="AlphaFoldDB" id="A0A7G9WJK3"/>
<proteinExistence type="predicted"/>
<dbReference type="InterPro" id="IPR000182">
    <property type="entry name" value="GNAT_dom"/>
</dbReference>
<dbReference type="PANTHER" id="PTHR43626">
    <property type="entry name" value="ACYL-COA N-ACYLTRANSFERASE"/>
    <property type="match status" value="1"/>
</dbReference>
<protein>
    <submittedName>
        <fullName evidence="4">GNAT family N-acetyltransferase</fullName>
    </submittedName>
</protein>
<dbReference type="InterPro" id="IPR016181">
    <property type="entry name" value="Acyl_CoA_acyltransferase"/>
</dbReference>
<dbReference type="KEGG" id="caml:H6X83_04335"/>
<dbReference type="Proteomes" id="UP000516046">
    <property type="component" value="Chromosome"/>
</dbReference>
<accession>A0A7G9WJK3</accession>
<dbReference type="RefSeq" id="WP_212507934.1">
    <property type="nucleotide sequence ID" value="NZ_CP060696.1"/>
</dbReference>
<feature type="domain" description="N-acetyltransferase" evidence="3">
    <location>
        <begin position="2"/>
        <end position="139"/>
    </location>
</feature>